<dbReference type="OrthoDB" id="2412271at2759"/>
<evidence type="ECO:0000313" key="1">
    <source>
        <dbReference type="EMBL" id="GES72960.1"/>
    </source>
</evidence>
<proteinExistence type="predicted"/>
<evidence type="ECO:0000313" key="2">
    <source>
        <dbReference type="Proteomes" id="UP000615446"/>
    </source>
</evidence>
<dbReference type="AlphaFoldDB" id="A0A8H3KRV8"/>
<protein>
    <submittedName>
        <fullName evidence="1">Uncharacterized protein</fullName>
    </submittedName>
</protein>
<organism evidence="1 2">
    <name type="scientific">Rhizophagus clarus</name>
    <dbReference type="NCBI Taxonomy" id="94130"/>
    <lineage>
        <taxon>Eukaryota</taxon>
        <taxon>Fungi</taxon>
        <taxon>Fungi incertae sedis</taxon>
        <taxon>Mucoromycota</taxon>
        <taxon>Glomeromycotina</taxon>
        <taxon>Glomeromycetes</taxon>
        <taxon>Glomerales</taxon>
        <taxon>Glomeraceae</taxon>
        <taxon>Rhizophagus</taxon>
    </lineage>
</organism>
<comment type="caution">
    <text evidence="1">The sequence shown here is derived from an EMBL/GenBank/DDBJ whole genome shotgun (WGS) entry which is preliminary data.</text>
</comment>
<gene>
    <name evidence="1" type="ORF">RCL2_000050400</name>
</gene>
<reference evidence="1" key="1">
    <citation type="submission" date="2019-10" db="EMBL/GenBank/DDBJ databases">
        <title>Conservation and host-specific expression of non-tandemly repeated heterogenous ribosome RNA gene in arbuscular mycorrhizal fungi.</title>
        <authorList>
            <person name="Maeda T."/>
            <person name="Kobayashi Y."/>
            <person name="Nakagawa T."/>
            <person name="Ezawa T."/>
            <person name="Yamaguchi K."/>
            <person name="Bino T."/>
            <person name="Nishimoto Y."/>
            <person name="Shigenobu S."/>
            <person name="Kawaguchi M."/>
        </authorList>
    </citation>
    <scope>NUCLEOTIDE SEQUENCE</scope>
    <source>
        <strain evidence="1">HR1</strain>
    </source>
</reference>
<dbReference type="EMBL" id="BLAL01000005">
    <property type="protein sequence ID" value="GES72960.1"/>
    <property type="molecule type" value="Genomic_DNA"/>
</dbReference>
<dbReference type="Proteomes" id="UP000615446">
    <property type="component" value="Unassembled WGS sequence"/>
</dbReference>
<accession>A0A8H3KRV8</accession>
<name>A0A8H3KRV8_9GLOM</name>
<sequence>MNDKDFAFSFLQNEDNYRIAFSNANNTNNFTNKFKNFILYSDVKIATALITPNKPTKYSTVIVIQQSQHCDKDHTNNNNSTTTHNPQFKRSIDTIFIIEDILIADVTLKCTEKISQGSLTSLEKQHSVLTSDKSTLMIIDQLDDLKLNSNSTDAASQNKSSAPDFINNPENFFISAHSFLSNIYIADNIKSDEKFHSSKNNSMHASKENNVTTFDAYINLNDIDNYFYNEDKLAYMELLARDLKGFVGIEIVKEDQEIIIKNLSFKGIQHIVRMVNHKYKAHPFMKLKPKQYYLLEGIRVSSKEFKILNVPKDIRWDVIEQAVITLLRSKQFYIKNLGIKPSKNN</sequence>